<sequence>MKKLIVFTMGIALLSACGSEKSVEERYVYEEGKVVDVESGDQYMMEEEGAITVIHTDGTKEKLAIDETPFYETALSEEYIKSLESNYAERKQKLLEKKKEELKANRRSRYAEISDEELLEQFQQAHKDGLDIGRQIDMVAELIDRGTISEEEAPEYLEMDPELIDFDIDIEKPGEN</sequence>
<dbReference type="OrthoDB" id="839172at2"/>
<reference evidence="3" key="1">
    <citation type="submission" date="2017-04" db="EMBL/GenBank/DDBJ databases">
        <authorList>
            <person name="Varghese N."/>
            <person name="Submissions S."/>
        </authorList>
    </citation>
    <scope>NUCLEOTIDE SEQUENCE [LARGE SCALE GENOMIC DNA]</scope>
    <source>
        <strain evidence="3">DSM 16537</strain>
    </source>
</reference>
<dbReference type="EMBL" id="LT838813">
    <property type="protein sequence ID" value="SMD46248.1"/>
    <property type="molecule type" value="Genomic_DNA"/>
</dbReference>
<protein>
    <recommendedName>
        <fullName evidence="4">Lipoprotein</fullName>
    </recommendedName>
</protein>
<dbReference type="RefSeq" id="WP_084123171.1">
    <property type="nucleotide sequence ID" value="NZ_LT838813.1"/>
</dbReference>
<keyword evidence="1" id="KW-0175">Coiled coil</keyword>
<organism evidence="2 3">
    <name type="scientific">Aquiflexum balticum DSM 16537</name>
    <dbReference type="NCBI Taxonomy" id="758820"/>
    <lineage>
        <taxon>Bacteria</taxon>
        <taxon>Pseudomonadati</taxon>
        <taxon>Bacteroidota</taxon>
        <taxon>Cytophagia</taxon>
        <taxon>Cytophagales</taxon>
        <taxon>Cyclobacteriaceae</taxon>
        <taxon>Aquiflexum</taxon>
    </lineage>
</organism>
<keyword evidence="3" id="KW-1185">Reference proteome</keyword>
<proteinExistence type="predicted"/>
<evidence type="ECO:0008006" key="4">
    <source>
        <dbReference type="Google" id="ProtNLM"/>
    </source>
</evidence>
<gene>
    <name evidence="2" type="ORF">SAMN00777080_4929</name>
</gene>
<evidence type="ECO:0000256" key="1">
    <source>
        <dbReference type="SAM" id="Coils"/>
    </source>
</evidence>
<feature type="coiled-coil region" evidence="1">
    <location>
        <begin position="80"/>
        <end position="108"/>
    </location>
</feature>
<evidence type="ECO:0000313" key="2">
    <source>
        <dbReference type="EMBL" id="SMD46248.1"/>
    </source>
</evidence>
<name>A0A1W2HBW7_9BACT</name>
<evidence type="ECO:0000313" key="3">
    <source>
        <dbReference type="Proteomes" id="UP000192333"/>
    </source>
</evidence>
<dbReference type="STRING" id="758820.SAMN00777080_4929"/>
<dbReference type="AlphaFoldDB" id="A0A1W2HBW7"/>
<accession>A0A1W2HBW7</accession>
<dbReference type="Proteomes" id="UP000192333">
    <property type="component" value="Chromosome I"/>
</dbReference>
<dbReference type="PROSITE" id="PS51257">
    <property type="entry name" value="PROKAR_LIPOPROTEIN"/>
    <property type="match status" value="1"/>
</dbReference>